<reference evidence="1" key="1">
    <citation type="submission" date="2020-06" db="EMBL/GenBank/DDBJ databases">
        <title>Draft genome of Bugula neritina, a colonial animal packing powerful symbionts and potential medicines.</title>
        <authorList>
            <person name="Rayko M."/>
        </authorList>
    </citation>
    <scope>NUCLEOTIDE SEQUENCE [LARGE SCALE GENOMIC DNA]</scope>
    <source>
        <strain evidence="1">Kwan_BN1</strain>
    </source>
</reference>
<evidence type="ECO:0000313" key="2">
    <source>
        <dbReference type="Proteomes" id="UP000593567"/>
    </source>
</evidence>
<dbReference type="AlphaFoldDB" id="A0A7J7KEG7"/>
<dbReference type="EMBL" id="VXIV02000632">
    <property type="protein sequence ID" value="KAF6037042.1"/>
    <property type="molecule type" value="Genomic_DNA"/>
</dbReference>
<dbReference type="Proteomes" id="UP000593567">
    <property type="component" value="Unassembled WGS sequence"/>
</dbReference>
<dbReference type="OrthoDB" id="10071239at2759"/>
<organism evidence="1 2">
    <name type="scientific">Bugula neritina</name>
    <name type="common">Brown bryozoan</name>
    <name type="synonym">Sertularia neritina</name>
    <dbReference type="NCBI Taxonomy" id="10212"/>
    <lineage>
        <taxon>Eukaryota</taxon>
        <taxon>Metazoa</taxon>
        <taxon>Spiralia</taxon>
        <taxon>Lophotrochozoa</taxon>
        <taxon>Bryozoa</taxon>
        <taxon>Gymnolaemata</taxon>
        <taxon>Cheilostomatida</taxon>
        <taxon>Flustrina</taxon>
        <taxon>Buguloidea</taxon>
        <taxon>Bugulidae</taxon>
        <taxon>Bugula</taxon>
    </lineage>
</organism>
<proteinExistence type="predicted"/>
<sequence length="168" mass="18507">MKSRIFRASLAEYRAVPALAQKTVRESVKVFWDSLCSHIEIARDSGNIKEMFTAIKTATGPYTQTCSILKDKNCSIIEDNLLKLKHLIDHYSELYAAAGIADHNYITIIPDSPVLEHLDMPPDLSEIITVIQNLRSGKASGGDQIPAELLKAGLGPLAKHLHCPVNKC</sequence>
<name>A0A7J7KEG7_BUGNE</name>
<protein>
    <submittedName>
        <fullName evidence="1">Uncharacterized protein</fullName>
    </submittedName>
</protein>
<evidence type="ECO:0000313" key="1">
    <source>
        <dbReference type="EMBL" id="KAF6037042.1"/>
    </source>
</evidence>
<keyword evidence="2" id="KW-1185">Reference proteome</keyword>
<comment type="caution">
    <text evidence="1">The sequence shown here is derived from an EMBL/GenBank/DDBJ whole genome shotgun (WGS) entry which is preliminary data.</text>
</comment>
<gene>
    <name evidence="1" type="ORF">EB796_004659</name>
</gene>
<accession>A0A7J7KEG7</accession>